<reference evidence="2" key="1">
    <citation type="journal article" date="2013" name="Antimicrob. Agents Chemother.">
        <title>Characterization of a New blaOXA-48-Carrying Plasmid in Enterobacteriaceae.</title>
        <authorList>
            <person name="Berger S."/>
            <person name="Alauzet C."/>
            <person name="Aissa N."/>
            <person name="Henard S."/>
            <person name="Rabaud C."/>
            <person name="Bonnet R."/>
            <person name="Lozniewski A."/>
        </authorList>
    </citation>
    <scope>NUCLEOTIDE SEQUENCE</scope>
    <source>
        <plasmid evidence="2">pKPoxa-48N1</plasmid>
        <plasmid evidence="3">pKPoxa-48N2</plasmid>
    </source>
</reference>
<keyword evidence="1" id="KW-0812">Transmembrane</keyword>
<keyword evidence="1" id="KW-1133">Transmembrane helix</keyword>
<geneLocation type="plasmid" evidence="2">
    <name>pKPoxa-48N1</name>
</geneLocation>
<geneLocation type="plasmid" evidence="3">
    <name>pKPoxa-48N2</name>
</geneLocation>
<evidence type="ECO:0000256" key="1">
    <source>
        <dbReference type="SAM" id="Phobius"/>
    </source>
</evidence>
<dbReference type="EMBL" id="KC757416">
    <property type="protein sequence ID" value="AGL12964.1"/>
    <property type="molecule type" value="Genomic_DNA"/>
</dbReference>
<evidence type="ECO:0000313" key="2">
    <source>
        <dbReference type="EMBL" id="AGL12964.1"/>
    </source>
</evidence>
<organism evidence="2">
    <name type="scientific">Klebsiella pneumoniae</name>
    <dbReference type="NCBI Taxonomy" id="573"/>
    <lineage>
        <taxon>Bacteria</taxon>
        <taxon>Pseudomonadati</taxon>
        <taxon>Pseudomonadota</taxon>
        <taxon>Gammaproteobacteria</taxon>
        <taxon>Enterobacterales</taxon>
        <taxon>Enterobacteriaceae</taxon>
        <taxon>Klebsiella/Raoultella group</taxon>
        <taxon>Klebsiella</taxon>
        <taxon>Klebsiella pneumoniae complex</taxon>
    </lineage>
</organism>
<dbReference type="AlphaFoldDB" id="R9R718"/>
<sequence>MWRSRSVMFSHSSRPNRRPRSYPTYKIPFAFFRSRTLCGMRMGPRRYSAWVSVVRVSSNISQSFGIRSGGRNLRSVNATISGGRMRMLSSMVKGRNRPSTVSMASRPNCTFGVRNHSMNEPSGRRTFLLSTDSCCIAAPGYSPIACCRRASSLTTETGITSPESATMDGVPINPNFANAILFASTRRAPVVSGAVFGSSIFGFMVVYPMLIVSSQLFSRVSFPVSSTGAARTIERRSP</sequence>
<gene>
    <name evidence="2" type="primary">trbB</name>
</gene>
<feature type="transmembrane region" description="Helical" evidence="1">
    <location>
        <begin position="190"/>
        <end position="211"/>
    </location>
</feature>
<accession>R9R718</accession>
<protein>
    <submittedName>
        <fullName evidence="2">TrbB</fullName>
    </submittedName>
</protein>
<proteinExistence type="predicted"/>
<name>R9R718_KLEPN</name>
<evidence type="ECO:0000313" key="3">
    <source>
        <dbReference type="EMBL" id="AGL13038.1"/>
    </source>
</evidence>
<keyword evidence="1" id="KW-0472">Membrane</keyword>
<dbReference type="EMBL" id="KC757417">
    <property type="protein sequence ID" value="AGL13038.1"/>
    <property type="molecule type" value="Genomic_DNA"/>
</dbReference>
<keyword evidence="2" id="KW-0614">Plasmid</keyword>